<feature type="domain" description="CHAD" evidence="2">
    <location>
        <begin position="15"/>
        <end position="293"/>
    </location>
</feature>
<proteinExistence type="predicted"/>
<dbReference type="RefSeq" id="WP_077279206.1">
    <property type="nucleotide sequence ID" value="NZ_MVBK01000061.1"/>
</dbReference>
<dbReference type="AlphaFoldDB" id="A0A1V3NES9"/>
<sequence>MCTPREPSTSSELVILPVSRAVRRIAAGYLDKAGSACVRLADPEDQEALHDFRVALRRFRSIARAYKPYIRDCLPKKLRRRVKDLASGTGVARDAEVQLAWLNDQRGQARPHELPGYLWIIGRLEARLDEEYEDIRANLPGRFRRLQDRLAARLALDYDDTSPPLGEVAAELLLETGETLRGHLEQVHGQADEEEIHQARITTKRLRYLLEPLAPELDKGKALVKELKVLQDIMGEIHDTQVLGAELSQAAEEAGAERLRRLIDLSLRLPHDDPQVEAARRNDERPGLLSLARDLQEREQDLINRLLGYLGQGDLGRFLDRLEEAAAELRRLAVPAPEAEDKDGEEGSSAGS</sequence>
<accession>A0A1V3NES9</accession>
<keyword evidence="4" id="KW-1185">Reference proteome</keyword>
<dbReference type="EMBL" id="MVBK01000061">
    <property type="protein sequence ID" value="OOG23535.1"/>
    <property type="molecule type" value="Genomic_DNA"/>
</dbReference>
<dbReference type="InterPro" id="IPR038186">
    <property type="entry name" value="CHAD_dom_sf"/>
</dbReference>
<dbReference type="Pfam" id="PF05235">
    <property type="entry name" value="CHAD"/>
    <property type="match status" value="1"/>
</dbReference>
<gene>
    <name evidence="3" type="ORF">B1C78_10995</name>
</gene>
<reference evidence="3 4" key="1">
    <citation type="submission" date="2017-02" db="EMBL/GenBank/DDBJ databases">
        <title>Genomic diversity within the haloalkaliphilic genus Thioalkalivibrio.</title>
        <authorList>
            <person name="Ahn A.-C."/>
            <person name="Meier-Kolthoff J."/>
            <person name="Overmars L."/>
            <person name="Richter M."/>
            <person name="Woyke T."/>
            <person name="Sorokin D.Y."/>
            <person name="Muyzer G."/>
        </authorList>
    </citation>
    <scope>NUCLEOTIDE SEQUENCE [LARGE SCALE GENOMIC DNA]</scope>
    <source>
        <strain evidence="3 4">ALJD</strain>
    </source>
</reference>
<dbReference type="PANTHER" id="PTHR39339">
    <property type="entry name" value="SLR1444 PROTEIN"/>
    <property type="match status" value="1"/>
</dbReference>
<evidence type="ECO:0000313" key="4">
    <source>
        <dbReference type="Proteomes" id="UP000189462"/>
    </source>
</evidence>
<dbReference type="PANTHER" id="PTHR39339:SF1">
    <property type="entry name" value="CHAD DOMAIN-CONTAINING PROTEIN"/>
    <property type="match status" value="1"/>
</dbReference>
<name>A0A1V3NES9_9GAMM</name>
<dbReference type="Proteomes" id="UP000189462">
    <property type="component" value="Unassembled WGS sequence"/>
</dbReference>
<dbReference type="SMART" id="SM00880">
    <property type="entry name" value="CHAD"/>
    <property type="match status" value="1"/>
</dbReference>
<dbReference type="PROSITE" id="PS51708">
    <property type="entry name" value="CHAD"/>
    <property type="match status" value="1"/>
</dbReference>
<feature type="region of interest" description="Disordered" evidence="1">
    <location>
        <begin position="332"/>
        <end position="352"/>
    </location>
</feature>
<comment type="caution">
    <text evidence="3">The sequence shown here is derived from an EMBL/GenBank/DDBJ whole genome shotgun (WGS) entry which is preliminary data.</text>
</comment>
<dbReference type="InterPro" id="IPR007899">
    <property type="entry name" value="CHAD_dom"/>
</dbReference>
<evidence type="ECO:0000259" key="2">
    <source>
        <dbReference type="PROSITE" id="PS51708"/>
    </source>
</evidence>
<dbReference type="Gene3D" id="1.40.20.10">
    <property type="entry name" value="CHAD domain"/>
    <property type="match status" value="1"/>
</dbReference>
<organism evidence="3 4">
    <name type="scientific">Thioalkalivibrio denitrificans</name>
    <dbReference type="NCBI Taxonomy" id="108003"/>
    <lineage>
        <taxon>Bacteria</taxon>
        <taxon>Pseudomonadati</taxon>
        <taxon>Pseudomonadota</taxon>
        <taxon>Gammaproteobacteria</taxon>
        <taxon>Chromatiales</taxon>
        <taxon>Ectothiorhodospiraceae</taxon>
        <taxon>Thioalkalivibrio</taxon>
    </lineage>
</organism>
<dbReference type="STRING" id="108003.B1C78_10995"/>
<evidence type="ECO:0000313" key="3">
    <source>
        <dbReference type="EMBL" id="OOG23535.1"/>
    </source>
</evidence>
<evidence type="ECO:0000256" key="1">
    <source>
        <dbReference type="SAM" id="MobiDB-lite"/>
    </source>
</evidence>
<dbReference type="OrthoDB" id="9810154at2"/>
<protein>
    <submittedName>
        <fullName evidence="3">Metal-binding protein</fullName>
    </submittedName>
</protein>